<organism evidence="2 3">
    <name type="scientific">Streblomastix strix</name>
    <dbReference type="NCBI Taxonomy" id="222440"/>
    <lineage>
        <taxon>Eukaryota</taxon>
        <taxon>Metamonada</taxon>
        <taxon>Preaxostyla</taxon>
        <taxon>Oxymonadida</taxon>
        <taxon>Streblomastigidae</taxon>
        <taxon>Streblomastix</taxon>
    </lineage>
</organism>
<dbReference type="InterPro" id="IPR011009">
    <property type="entry name" value="Kinase-like_dom_sf"/>
</dbReference>
<name>A0A5J4WN80_9EUKA</name>
<protein>
    <recommendedName>
        <fullName evidence="1">Protein kinase domain-containing protein</fullName>
    </recommendedName>
</protein>
<dbReference type="PANTHER" id="PTHR44167">
    <property type="entry name" value="OVARIAN-SPECIFIC SERINE/THREONINE-PROTEIN KINASE LOK-RELATED"/>
    <property type="match status" value="1"/>
</dbReference>
<evidence type="ECO:0000313" key="3">
    <source>
        <dbReference type="Proteomes" id="UP000324800"/>
    </source>
</evidence>
<sequence length="226" mass="25327">MVHLDSIVYLTGDIKFGIITSKIIPRDKFDIREIETAVNLGKQDKFSPFILKCLSHNYAGSYSVINSEYFEGIRFFHSSGLAHRDIKCDNILLHSPPGSGRVYVKIADFGLSRKDNTARGKIYIAGKIAQMKSIKRPSEIKDDILWDFLSKLLEFDPDKRITAAEALQHPYFTSPEAIADNSKDQQDLASLAAVAQLKGDTNITEFDKDPKFIVAESVINLSLNTK</sequence>
<dbReference type="GO" id="GO:0005634">
    <property type="term" value="C:nucleus"/>
    <property type="evidence" value="ECO:0007669"/>
    <property type="project" value="TreeGrafter"/>
</dbReference>
<dbReference type="Pfam" id="PF00069">
    <property type="entry name" value="Pkinase"/>
    <property type="match status" value="1"/>
</dbReference>
<dbReference type="GO" id="GO:0044773">
    <property type="term" value="P:mitotic DNA damage checkpoint signaling"/>
    <property type="evidence" value="ECO:0007669"/>
    <property type="project" value="TreeGrafter"/>
</dbReference>
<dbReference type="InterPro" id="IPR000719">
    <property type="entry name" value="Prot_kinase_dom"/>
</dbReference>
<dbReference type="EMBL" id="SNRW01001448">
    <property type="protein sequence ID" value="KAA6396351.1"/>
    <property type="molecule type" value="Genomic_DNA"/>
</dbReference>
<dbReference type="SMART" id="SM00220">
    <property type="entry name" value="S_TKc"/>
    <property type="match status" value="1"/>
</dbReference>
<dbReference type="PANTHER" id="PTHR44167:SF24">
    <property type="entry name" value="SERINE_THREONINE-PROTEIN KINASE CHK2"/>
    <property type="match status" value="1"/>
</dbReference>
<accession>A0A5J4WN80</accession>
<evidence type="ECO:0000313" key="2">
    <source>
        <dbReference type="EMBL" id="KAA6396351.1"/>
    </source>
</evidence>
<dbReference type="SUPFAM" id="SSF56112">
    <property type="entry name" value="Protein kinase-like (PK-like)"/>
    <property type="match status" value="1"/>
</dbReference>
<reference evidence="2 3" key="1">
    <citation type="submission" date="2019-03" db="EMBL/GenBank/DDBJ databases">
        <title>Single cell metagenomics reveals metabolic interactions within the superorganism composed of flagellate Streblomastix strix and complex community of Bacteroidetes bacteria on its surface.</title>
        <authorList>
            <person name="Treitli S.C."/>
            <person name="Kolisko M."/>
            <person name="Husnik F."/>
            <person name="Keeling P."/>
            <person name="Hampl V."/>
        </authorList>
    </citation>
    <scope>NUCLEOTIDE SEQUENCE [LARGE SCALE GENOMIC DNA]</scope>
    <source>
        <strain evidence="2">ST1C</strain>
    </source>
</reference>
<evidence type="ECO:0000259" key="1">
    <source>
        <dbReference type="PROSITE" id="PS50011"/>
    </source>
</evidence>
<dbReference type="InterPro" id="IPR008271">
    <property type="entry name" value="Ser/Thr_kinase_AS"/>
</dbReference>
<dbReference type="PROSITE" id="PS50011">
    <property type="entry name" value="PROTEIN_KINASE_DOM"/>
    <property type="match status" value="1"/>
</dbReference>
<gene>
    <name evidence="2" type="ORF">EZS28_008124</name>
</gene>
<dbReference type="PROSITE" id="PS00108">
    <property type="entry name" value="PROTEIN_KINASE_ST"/>
    <property type="match status" value="1"/>
</dbReference>
<dbReference type="AlphaFoldDB" id="A0A5J4WN80"/>
<dbReference type="GO" id="GO:0005524">
    <property type="term" value="F:ATP binding"/>
    <property type="evidence" value="ECO:0007669"/>
    <property type="project" value="InterPro"/>
</dbReference>
<dbReference type="Proteomes" id="UP000324800">
    <property type="component" value="Unassembled WGS sequence"/>
</dbReference>
<proteinExistence type="predicted"/>
<dbReference type="Gene3D" id="1.10.510.10">
    <property type="entry name" value="Transferase(Phosphotransferase) domain 1"/>
    <property type="match status" value="2"/>
</dbReference>
<dbReference type="GO" id="GO:0004674">
    <property type="term" value="F:protein serine/threonine kinase activity"/>
    <property type="evidence" value="ECO:0007669"/>
    <property type="project" value="TreeGrafter"/>
</dbReference>
<feature type="domain" description="Protein kinase" evidence="1">
    <location>
        <begin position="1"/>
        <end position="226"/>
    </location>
</feature>
<comment type="caution">
    <text evidence="2">The sequence shown here is derived from an EMBL/GenBank/DDBJ whole genome shotgun (WGS) entry which is preliminary data.</text>
</comment>